<accession>A0A369QIA2</accession>
<name>A0A369QIA2_9BACT</name>
<dbReference type="EMBL" id="QASA01000001">
    <property type="protein sequence ID" value="RDC64142.1"/>
    <property type="molecule type" value="Genomic_DNA"/>
</dbReference>
<dbReference type="RefSeq" id="WP_158546162.1">
    <property type="nucleotide sequence ID" value="NZ_QASA01000001.1"/>
</dbReference>
<comment type="caution">
    <text evidence="2">The sequence shown here is derived from an EMBL/GenBank/DDBJ whole genome shotgun (WGS) entry which is preliminary data.</text>
</comment>
<evidence type="ECO:0000313" key="3">
    <source>
        <dbReference type="Proteomes" id="UP000253919"/>
    </source>
</evidence>
<sequence>MDGQEYSELSKRFGELTLKENLSPAEKAEYEDLKKRMTLLSPDDNTEDFLESDARGN</sequence>
<proteinExistence type="predicted"/>
<feature type="region of interest" description="Disordered" evidence="1">
    <location>
        <begin position="38"/>
        <end position="57"/>
    </location>
</feature>
<protein>
    <submittedName>
        <fullName evidence="2">Uncharacterized protein</fullName>
    </submittedName>
</protein>
<keyword evidence="3" id="KW-1185">Reference proteome</keyword>
<dbReference type="Proteomes" id="UP000253919">
    <property type="component" value="Unassembled WGS sequence"/>
</dbReference>
<gene>
    <name evidence="2" type="ORF">AHMF7616_02753</name>
</gene>
<evidence type="ECO:0000313" key="2">
    <source>
        <dbReference type="EMBL" id="RDC64142.1"/>
    </source>
</evidence>
<evidence type="ECO:0000256" key="1">
    <source>
        <dbReference type="SAM" id="MobiDB-lite"/>
    </source>
</evidence>
<organism evidence="2 3">
    <name type="scientific">Adhaeribacter pallidiroseus</name>
    <dbReference type="NCBI Taxonomy" id="2072847"/>
    <lineage>
        <taxon>Bacteria</taxon>
        <taxon>Pseudomonadati</taxon>
        <taxon>Bacteroidota</taxon>
        <taxon>Cytophagia</taxon>
        <taxon>Cytophagales</taxon>
        <taxon>Hymenobacteraceae</taxon>
        <taxon>Adhaeribacter</taxon>
    </lineage>
</organism>
<reference evidence="2 3" key="1">
    <citation type="submission" date="2018-04" db="EMBL/GenBank/DDBJ databases">
        <title>Adhaeribacter sp. HMF7616 genome sequencing and assembly.</title>
        <authorList>
            <person name="Kang H."/>
            <person name="Kang J."/>
            <person name="Cha I."/>
            <person name="Kim H."/>
            <person name="Joh K."/>
        </authorList>
    </citation>
    <scope>NUCLEOTIDE SEQUENCE [LARGE SCALE GENOMIC DNA]</scope>
    <source>
        <strain evidence="2 3">HMF7616</strain>
    </source>
</reference>
<dbReference type="AlphaFoldDB" id="A0A369QIA2"/>